<evidence type="ECO:0008006" key="9">
    <source>
        <dbReference type="Google" id="ProtNLM"/>
    </source>
</evidence>
<comment type="subcellular location">
    <subcellularLocation>
        <location evidence="1">Membrane</location>
        <topology evidence="1">Multi-pass membrane protein</topology>
    </subcellularLocation>
</comment>
<evidence type="ECO:0000256" key="6">
    <source>
        <dbReference type="SAM" id="Phobius"/>
    </source>
</evidence>
<keyword evidence="8" id="KW-1185">Reference proteome</keyword>
<evidence type="ECO:0000313" key="7">
    <source>
        <dbReference type="EMBL" id="UYV62724.1"/>
    </source>
</evidence>
<dbReference type="PANTHER" id="PTHR19282">
    <property type="entry name" value="TETRASPANIN"/>
    <property type="match status" value="1"/>
</dbReference>
<evidence type="ECO:0000256" key="4">
    <source>
        <dbReference type="ARBA" id="ARBA00023136"/>
    </source>
</evidence>
<organism evidence="7 8">
    <name type="scientific">Cordylochernes scorpioides</name>
    <dbReference type="NCBI Taxonomy" id="51811"/>
    <lineage>
        <taxon>Eukaryota</taxon>
        <taxon>Metazoa</taxon>
        <taxon>Ecdysozoa</taxon>
        <taxon>Arthropoda</taxon>
        <taxon>Chelicerata</taxon>
        <taxon>Arachnida</taxon>
        <taxon>Pseudoscorpiones</taxon>
        <taxon>Cheliferoidea</taxon>
        <taxon>Chernetidae</taxon>
        <taxon>Cordylochernes</taxon>
    </lineage>
</organism>
<feature type="region of interest" description="Disordered" evidence="5">
    <location>
        <begin position="189"/>
        <end position="215"/>
    </location>
</feature>
<keyword evidence="2 6" id="KW-0812">Transmembrane</keyword>
<dbReference type="PRINTS" id="PR00259">
    <property type="entry name" value="TMFOUR"/>
</dbReference>
<evidence type="ECO:0000256" key="3">
    <source>
        <dbReference type="ARBA" id="ARBA00022989"/>
    </source>
</evidence>
<dbReference type="Pfam" id="PF00335">
    <property type="entry name" value="Tetraspanin"/>
    <property type="match status" value="1"/>
</dbReference>
<dbReference type="Proteomes" id="UP001235939">
    <property type="component" value="Chromosome 02"/>
</dbReference>
<dbReference type="CDD" id="cd03127">
    <property type="entry name" value="tetraspanin_LEL"/>
    <property type="match status" value="1"/>
</dbReference>
<protein>
    <recommendedName>
        <fullName evidence="9">Tetraspanin</fullName>
    </recommendedName>
</protein>
<accession>A0ABY6K369</accession>
<dbReference type="PANTHER" id="PTHR19282:SF551">
    <property type="entry name" value="RE08073P-RELATED"/>
    <property type="match status" value="1"/>
</dbReference>
<dbReference type="InterPro" id="IPR008952">
    <property type="entry name" value="Tetraspanin_EC2_sf"/>
</dbReference>
<sequence length="215" mass="24183">MICYPTPAWTLQLSGCALLFIGIYTLVTKENKILFTLFAVDGRDAFLQYLSYALIGVGALVFLVGFCGCCGAMQESKCMLVTYFLFLLIILVAELAVGVMAVLFQDQTLQKFENRMTKTIRDEYGRNEGLTQSVDFAQTKFTCCGVHGPQDYEGSRWRRDDMGRGDNIVKTCCVLSNRNQTDAYLEPKPVDNARCQSNSPSDNREFRHQKVTTTL</sequence>
<evidence type="ECO:0000256" key="5">
    <source>
        <dbReference type="SAM" id="MobiDB-lite"/>
    </source>
</evidence>
<dbReference type="InterPro" id="IPR018499">
    <property type="entry name" value="Tetraspanin/Peripherin"/>
</dbReference>
<feature type="transmembrane region" description="Helical" evidence="6">
    <location>
        <begin position="49"/>
        <end position="74"/>
    </location>
</feature>
<feature type="transmembrane region" description="Helical" evidence="6">
    <location>
        <begin position="6"/>
        <end position="28"/>
    </location>
</feature>
<gene>
    <name evidence="7" type="ORF">LAZ67_2001727</name>
</gene>
<proteinExistence type="predicted"/>
<keyword evidence="3 6" id="KW-1133">Transmembrane helix</keyword>
<reference evidence="7 8" key="1">
    <citation type="submission" date="2022-01" db="EMBL/GenBank/DDBJ databases">
        <title>A chromosomal length assembly of Cordylochernes scorpioides.</title>
        <authorList>
            <person name="Zeh D."/>
            <person name="Zeh J."/>
        </authorList>
    </citation>
    <scope>NUCLEOTIDE SEQUENCE [LARGE SCALE GENOMIC DNA]</scope>
    <source>
        <strain evidence="7">IN4F17</strain>
        <tissue evidence="7">Whole Body</tissue>
    </source>
</reference>
<dbReference type="Gene3D" id="1.10.1450.10">
    <property type="entry name" value="Tetraspanin"/>
    <property type="match status" value="1"/>
</dbReference>
<evidence type="ECO:0000256" key="1">
    <source>
        <dbReference type="ARBA" id="ARBA00004141"/>
    </source>
</evidence>
<keyword evidence="4 6" id="KW-0472">Membrane</keyword>
<dbReference type="EMBL" id="CP092864">
    <property type="protein sequence ID" value="UYV62724.1"/>
    <property type="molecule type" value="Genomic_DNA"/>
</dbReference>
<name>A0ABY6K369_9ARAC</name>
<feature type="transmembrane region" description="Helical" evidence="6">
    <location>
        <begin position="80"/>
        <end position="104"/>
    </location>
</feature>
<evidence type="ECO:0000256" key="2">
    <source>
        <dbReference type="ARBA" id="ARBA00022692"/>
    </source>
</evidence>
<dbReference type="SUPFAM" id="SSF48652">
    <property type="entry name" value="Tetraspanin"/>
    <property type="match status" value="1"/>
</dbReference>
<evidence type="ECO:0000313" key="8">
    <source>
        <dbReference type="Proteomes" id="UP001235939"/>
    </source>
</evidence>